<protein>
    <submittedName>
        <fullName evidence="2">Uncharacterized protein</fullName>
    </submittedName>
</protein>
<gene>
    <name evidence="2" type="ORF">PPRIM_AZ9-3.1.T0290204</name>
</gene>
<reference evidence="2" key="1">
    <citation type="submission" date="2021-01" db="EMBL/GenBank/DDBJ databases">
        <authorList>
            <consortium name="Genoscope - CEA"/>
            <person name="William W."/>
        </authorList>
    </citation>
    <scope>NUCLEOTIDE SEQUENCE</scope>
</reference>
<organism evidence="2 3">
    <name type="scientific">Paramecium primaurelia</name>
    <dbReference type="NCBI Taxonomy" id="5886"/>
    <lineage>
        <taxon>Eukaryota</taxon>
        <taxon>Sar</taxon>
        <taxon>Alveolata</taxon>
        <taxon>Ciliophora</taxon>
        <taxon>Intramacronucleata</taxon>
        <taxon>Oligohymenophorea</taxon>
        <taxon>Peniculida</taxon>
        <taxon>Parameciidae</taxon>
        <taxon>Paramecium</taxon>
    </lineage>
</organism>
<keyword evidence="3" id="KW-1185">Reference proteome</keyword>
<evidence type="ECO:0000313" key="3">
    <source>
        <dbReference type="Proteomes" id="UP000688137"/>
    </source>
</evidence>
<dbReference type="Proteomes" id="UP000688137">
    <property type="component" value="Unassembled WGS sequence"/>
</dbReference>
<dbReference type="AlphaFoldDB" id="A0A8S1L325"/>
<feature type="coiled-coil region" evidence="1">
    <location>
        <begin position="101"/>
        <end position="184"/>
    </location>
</feature>
<name>A0A8S1L325_PARPR</name>
<evidence type="ECO:0000313" key="2">
    <source>
        <dbReference type="EMBL" id="CAD8059862.1"/>
    </source>
</evidence>
<accession>A0A8S1L325</accession>
<proteinExistence type="predicted"/>
<evidence type="ECO:0000256" key="1">
    <source>
        <dbReference type="SAM" id="Coils"/>
    </source>
</evidence>
<dbReference type="EMBL" id="CAJJDM010000028">
    <property type="protein sequence ID" value="CAD8059862.1"/>
    <property type="molecule type" value="Genomic_DNA"/>
</dbReference>
<comment type="caution">
    <text evidence="2">The sequence shown here is derived from an EMBL/GenBank/DDBJ whole genome shotgun (WGS) entry which is preliminary data.</text>
</comment>
<keyword evidence="1" id="KW-0175">Coiled coil</keyword>
<dbReference type="OMA" id="EIIMNHR"/>
<sequence length="396" mass="45905">MQKRKSHNKLPSEIIQSNNCFIMPKSIRTTQTSSKNIQIQKFASSNNIDDSDQIYHSEIIMNHRQSLNLYKSNLDLQSALHYSDVNQAQLQRINQQILQNNIDLQSMYNKSEQENKQLQNELINLKNRISLKETEFKKTVENNAQYMKEIAQLKIQMQKLNQTINKLSEENTQLKEKLEISQNFSNSISQIQGLSSRREFNQQNDCNLSGSIISQNSKIKNNSFSITKNNISDYQTQIISYQNQVTEKNQLILGLQSQVRNLTEVQRQLMSPKKKYVKDSQYFHLNSPPQTPIENFNIQNDSNIVSNIKLINLINDQKNQDSTIHKTRQSDEIDVGPSIKSQITNQKSKQELSQIYQKINQSTIYTAGLYSSLLDYQYLSNNKLLSGLSSKDFIQH</sequence>